<dbReference type="AlphaFoldDB" id="A0A428NRQ9"/>
<dbReference type="Proteomes" id="UP000288168">
    <property type="component" value="Unassembled WGS sequence"/>
</dbReference>
<keyword evidence="2" id="KW-1185">Reference proteome</keyword>
<reference evidence="1 2" key="1">
    <citation type="submission" date="2017-06" db="EMBL/GenBank/DDBJ databases">
        <title>Comparative genomic analysis of Ambrosia Fusariam Clade fungi.</title>
        <authorList>
            <person name="Stajich J.E."/>
            <person name="Carrillo J."/>
            <person name="Kijimoto T."/>
            <person name="Eskalen A."/>
            <person name="O'Donnell K."/>
            <person name="Kasson M."/>
        </authorList>
    </citation>
    <scope>NUCLEOTIDE SEQUENCE [LARGE SCALE GENOMIC DNA]</scope>
    <source>
        <strain evidence="1 2">NRRL62584</strain>
    </source>
</reference>
<proteinExistence type="predicted"/>
<name>A0A428NRQ9_9HYPO</name>
<evidence type="ECO:0000313" key="2">
    <source>
        <dbReference type="Proteomes" id="UP000288168"/>
    </source>
</evidence>
<dbReference type="OrthoDB" id="5143345at2759"/>
<evidence type="ECO:0000313" key="1">
    <source>
        <dbReference type="EMBL" id="RSL43420.1"/>
    </source>
</evidence>
<organism evidence="1 2">
    <name type="scientific">Fusarium duplospermum</name>
    <dbReference type="NCBI Taxonomy" id="1325734"/>
    <lineage>
        <taxon>Eukaryota</taxon>
        <taxon>Fungi</taxon>
        <taxon>Dikarya</taxon>
        <taxon>Ascomycota</taxon>
        <taxon>Pezizomycotina</taxon>
        <taxon>Sordariomycetes</taxon>
        <taxon>Hypocreomycetidae</taxon>
        <taxon>Hypocreales</taxon>
        <taxon>Nectriaceae</taxon>
        <taxon>Fusarium</taxon>
        <taxon>Fusarium solani species complex</taxon>
    </lineage>
</organism>
<gene>
    <name evidence="1" type="ORF">CEP54_015096</name>
</gene>
<protein>
    <submittedName>
        <fullName evidence="1">Uncharacterized protein</fullName>
    </submittedName>
</protein>
<accession>A0A428NRQ9</accession>
<comment type="caution">
    <text evidence="1">The sequence shown here is derived from an EMBL/GenBank/DDBJ whole genome shotgun (WGS) entry which is preliminary data.</text>
</comment>
<dbReference type="EMBL" id="NKCI01000325">
    <property type="protein sequence ID" value="RSL43420.1"/>
    <property type="molecule type" value="Genomic_DNA"/>
</dbReference>
<sequence length="221" mass="24542">MVSMTRNLQITAVAVGDHDTGTVSTGADRRPANRSLCVRTEPQATTNKLGVPEFLRVPPDDEPWVDCLVPANELESDGSWAQIKHLPPIHVVGKSPDGKSCMVAVASSRFQILRDLDLPFSLDHEPLDISEPTEGEVKVHGIAEARQKSQRRYLEKAVAGVLSSQNQGLDWYYRDNTHYQHLLLPIERAILLRDVEAASPEPGSPAQNMRLYQQYKIDGVL</sequence>